<comment type="caution">
    <text evidence="10">The sequence shown here is derived from an EMBL/GenBank/DDBJ whole genome shotgun (WGS) entry which is preliminary data.</text>
</comment>
<keyword evidence="6" id="KW-0564">Palmitate</keyword>
<dbReference type="Gene3D" id="3.30.300.210">
    <property type="entry name" value="Nutrient germinant receptor protein C, domain 3"/>
    <property type="match status" value="1"/>
</dbReference>
<dbReference type="Pfam" id="PF25198">
    <property type="entry name" value="Spore_GerAC_N"/>
    <property type="match status" value="1"/>
</dbReference>
<dbReference type="InterPro" id="IPR057336">
    <property type="entry name" value="GerAC_N"/>
</dbReference>
<dbReference type="InterPro" id="IPR046953">
    <property type="entry name" value="Spore_GerAC-like_C"/>
</dbReference>
<organism evidence="10 11">
    <name type="scientific">Paenibacillus thailandensis</name>
    <dbReference type="NCBI Taxonomy" id="393250"/>
    <lineage>
        <taxon>Bacteria</taxon>
        <taxon>Bacillati</taxon>
        <taxon>Bacillota</taxon>
        <taxon>Bacilli</taxon>
        <taxon>Bacillales</taxon>
        <taxon>Paenibacillaceae</taxon>
        <taxon>Paenibacillus</taxon>
    </lineage>
</organism>
<dbReference type="PROSITE" id="PS51257">
    <property type="entry name" value="PROKAR_LIPOPROTEIN"/>
    <property type="match status" value="1"/>
</dbReference>
<keyword evidence="3" id="KW-0309">Germination</keyword>
<comment type="subcellular location">
    <subcellularLocation>
        <location evidence="1">Membrane</location>
        <topology evidence="1">Lipid-anchor</topology>
    </subcellularLocation>
</comment>
<name>A0ABW5R1A7_9BACL</name>
<dbReference type="Pfam" id="PF05504">
    <property type="entry name" value="Spore_GerAC"/>
    <property type="match status" value="1"/>
</dbReference>
<evidence type="ECO:0000256" key="3">
    <source>
        <dbReference type="ARBA" id="ARBA00022544"/>
    </source>
</evidence>
<keyword evidence="7" id="KW-0449">Lipoprotein</keyword>
<evidence type="ECO:0000313" key="11">
    <source>
        <dbReference type="Proteomes" id="UP001597493"/>
    </source>
</evidence>
<keyword evidence="11" id="KW-1185">Reference proteome</keyword>
<dbReference type="Gene3D" id="6.20.190.10">
    <property type="entry name" value="Nutrient germinant receptor protein C, domain 1"/>
    <property type="match status" value="1"/>
</dbReference>
<evidence type="ECO:0000313" key="10">
    <source>
        <dbReference type="EMBL" id="MFD2662090.1"/>
    </source>
</evidence>
<proteinExistence type="inferred from homology"/>
<protein>
    <submittedName>
        <fullName evidence="10">Ger(X)C family spore germination protein</fullName>
    </submittedName>
</protein>
<keyword evidence="5" id="KW-0472">Membrane</keyword>
<comment type="similarity">
    <text evidence="2">Belongs to the GerABKC lipoprotein family.</text>
</comment>
<reference evidence="11" key="1">
    <citation type="journal article" date="2019" name="Int. J. Syst. Evol. Microbiol.">
        <title>The Global Catalogue of Microorganisms (GCM) 10K type strain sequencing project: providing services to taxonomists for standard genome sequencing and annotation.</title>
        <authorList>
            <consortium name="The Broad Institute Genomics Platform"/>
            <consortium name="The Broad Institute Genome Sequencing Center for Infectious Disease"/>
            <person name="Wu L."/>
            <person name="Ma J."/>
        </authorList>
    </citation>
    <scope>NUCLEOTIDE SEQUENCE [LARGE SCALE GENOMIC DNA]</scope>
    <source>
        <strain evidence="11">TISTR 1827</strain>
    </source>
</reference>
<evidence type="ECO:0000256" key="4">
    <source>
        <dbReference type="ARBA" id="ARBA00022729"/>
    </source>
</evidence>
<dbReference type="InterPro" id="IPR008844">
    <property type="entry name" value="Spore_GerAC-like"/>
</dbReference>
<gene>
    <name evidence="10" type="ORF">ACFSW5_17680</name>
</gene>
<feature type="domain" description="Spore germination GerAC-like C-terminal" evidence="8">
    <location>
        <begin position="222"/>
        <end position="386"/>
    </location>
</feature>
<evidence type="ECO:0000259" key="8">
    <source>
        <dbReference type="Pfam" id="PF05504"/>
    </source>
</evidence>
<dbReference type="RefSeq" id="WP_379275863.1">
    <property type="nucleotide sequence ID" value="NZ_JBHUGT010000023.1"/>
</dbReference>
<evidence type="ECO:0000256" key="1">
    <source>
        <dbReference type="ARBA" id="ARBA00004635"/>
    </source>
</evidence>
<dbReference type="PANTHER" id="PTHR35789:SF1">
    <property type="entry name" value="SPORE GERMINATION PROTEIN B3"/>
    <property type="match status" value="1"/>
</dbReference>
<dbReference type="NCBIfam" id="TIGR02887">
    <property type="entry name" value="spore_ger_x_C"/>
    <property type="match status" value="1"/>
</dbReference>
<feature type="domain" description="Spore germination protein N-terminal" evidence="9">
    <location>
        <begin position="22"/>
        <end position="195"/>
    </location>
</feature>
<keyword evidence="4" id="KW-0732">Signal</keyword>
<dbReference type="EMBL" id="JBHUMY010000023">
    <property type="protein sequence ID" value="MFD2662090.1"/>
    <property type="molecule type" value="Genomic_DNA"/>
</dbReference>
<dbReference type="PANTHER" id="PTHR35789">
    <property type="entry name" value="SPORE GERMINATION PROTEIN B3"/>
    <property type="match status" value="1"/>
</dbReference>
<sequence length="400" mass="44663">MRKTGLLVAFSVLLLFATGCWNRRELNDLAIAVAVGIDKADNNYRVSVQVVDPSEVAAKKGGGTRTPVTMYQSSGQTIMEAIRRMTTVSPRKIYASHLRMLVVQEQVAKEGIGEVLDLLSRDHEVRTDFYIVVAKDTRAADTLKILTHLESIPANHLFSSLQTSQRSWSPTVAVTLDRLIADIVSEGKNPAVTGLRVKGEREIGETRQNVEEIAASAQLQYSGLAVFKKDKLVGWLDETESKAYNYILDQVTGSAGIVPCPGGGKVSLEVVRSKTKVKSKLENGEPRIKITVQIELSVSEVTCGIDLTKRESIEQLEKLEENKVRNFITETIKRVQRDYQSDIFGFGDVIHRSHPKYWKTAKADWDRRFAQLPVDLNVESNIRLIGTESSSFLKEMKKKE</sequence>
<dbReference type="InterPro" id="IPR038501">
    <property type="entry name" value="Spore_GerAC_C_sf"/>
</dbReference>
<accession>A0ABW5R1A7</accession>
<evidence type="ECO:0000256" key="6">
    <source>
        <dbReference type="ARBA" id="ARBA00023139"/>
    </source>
</evidence>
<evidence type="ECO:0000256" key="7">
    <source>
        <dbReference type="ARBA" id="ARBA00023288"/>
    </source>
</evidence>
<evidence type="ECO:0000256" key="2">
    <source>
        <dbReference type="ARBA" id="ARBA00007886"/>
    </source>
</evidence>
<evidence type="ECO:0000256" key="5">
    <source>
        <dbReference type="ARBA" id="ARBA00023136"/>
    </source>
</evidence>
<evidence type="ECO:0000259" key="9">
    <source>
        <dbReference type="Pfam" id="PF25198"/>
    </source>
</evidence>
<dbReference type="Proteomes" id="UP001597493">
    <property type="component" value="Unassembled WGS sequence"/>
</dbReference>